<gene>
    <name evidence="1" type="ORF">DJ69_02965</name>
</gene>
<dbReference type="AlphaFoldDB" id="A0A2G1WM48"/>
<reference evidence="1 2" key="1">
    <citation type="journal article" date="2014" name="Front. Microbiol.">
        <title>Population and genomic analysis of the genus Halorubrum.</title>
        <authorList>
            <person name="Fullmer M.S."/>
            <person name="Soucy S.M."/>
            <person name="Swithers K.S."/>
            <person name="Makkay A.M."/>
            <person name="Wheeler R."/>
            <person name="Ventosa A."/>
            <person name="Gogarten J.P."/>
            <person name="Papke R.T."/>
        </authorList>
    </citation>
    <scope>NUCLEOTIDE SEQUENCE [LARGE SCALE GENOMIC DNA]</scope>
    <source>
        <strain evidence="1 2">C49</strain>
    </source>
</reference>
<proteinExistence type="predicted"/>
<dbReference type="EMBL" id="NHOA01000018">
    <property type="protein sequence ID" value="PHQ40052.1"/>
    <property type="molecule type" value="Genomic_DNA"/>
</dbReference>
<accession>A0A2G1WM48</accession>
<sequence>MVLVAPSNIWFQYYWWCDRDDIPYYATDMDIHAKPRYDPCKLFFGEIGLASLNPTMVGGSHVG</sequence>
<evidence type="ECO:0000313" key="1">
    <source>
        <dbReference type="EMBL" id="PHQ40052.1"/>
    </source>
</evidence>
<dbReference type="Proteomes" id="UP000222824">
    <property type="component" value="Unassembled WGS sequence"/>
</dbReference>
<comment type="caution">
    <text evidence="1">The sequence shown here is derived from an EMBL/GenBank/DDBJ whole genome shotgun (WGS) entry which is preliminary data.</text>
</comment>
<organism evidence="1 2">
    <name type="scientific">Halorubrum persicum</name>
    <dbReference type="NCBI Taxonomy" id="1383844"/>
    <lineage>
        <taxon>Archaea</taxon>
        <taxon>Methanobacteriati</taxon>
        <taxon>Methanobacteriota</taxon>
        <taxon>Stenosarchaea group</taxon>
        <taxon>Halobacteria</taxon>
        <taxon>Halobacteriales</taxon>
        <taxon>Haloferacaceae</taxon>
        <taxon>Halorubrum</taxon>
    </lineage>
</organism>
<evidence type="ECO:0000313" key="2">
    <source>
        <dbReference type="Proteomes" id="UP000222824"/>
    </source>
</evidence>
<keyword evidence="2" id="KW-1185">Reference proteome</keyword>
<name>A0A2G1WM48_9EURY</name>
<protein>
    <submittedName>
        <fullName evidence="1">Uncharacterized protein</fullName>
    </submittedName>
</protein>